<dbReference type="OrthoDB" id="693270at2759"/>
<feature type="compositionally biased region" description="Basic and acidic residues" evidence="1">
    <location>
        <begin position="97"/>
        <end position="108"/>
    </location>
</feature>
<dbReference type="Proteomes" id="UP000594638">
    <property type="component" value="Unassembled WGS sequence"/>
</dbReference>
<evidence type="ECO:0000256" key="1">
    <source>
        <dbReference type="SAM" id="MobiDB-lite"/>
    </source>
</evidence>
<keyword evidence="3" id="KW-1185">Reference proteome</keyword>
<reference evidence="2 3" key="1">
    <citation type="submission" date="2019-12" db="EMBL/GenBank/DDBJ databases">
        <authorList>
            <person name="Alioto T."/>
            <person name="Alioto T."/>
            <person name="Gomez Garrido J."/>
        </authorList>
    </citation>
    <scope>NUCLEOTIDE SEQUENCE [LARGE SCALE GENOMIC DNA]</scope>
</reference>
<proteinExistence type="predicted"/>
<evidence type="ECO:0000313" key="2">
    <source>
        <dbReference type="EMBL" id="CAA2968503.1"/>
    </source>
</evidence>
<gene>
    <name evidence="2" type="ORF">OLEA9_A106492</name>
</gene>
<dbReference type="EMBL" id="CACTIH010001911">
    <property type="protein sequence ID" value="CAA2968503.1"/>
    <property type="molecule type" value="Genomic_DNA"/>
</dbReference>
<protein>
    <submittedName>
        <fullName evidence="2">Uncharacterized protein</fullName>
    </submittedName>
</protein>
<comment type="caution">
    <text evidence="2">The sequence shown here is derived from an EMBL/GenBank/DDBJ whole genome shotgun (WGS) entry which is preliminary data.</text>
</comment>
<dbReference type="Gramene" id="OE9A106492T1">
    <property type="protein sequence ID" value="OE9A106492C1"/>
    <property type="gene ID" value="OE9A106492"/>
</dbReference>
<dbReference type="AlphaFoldDB" id="A0A8S0QSX5"/>
<sequence length="153" mass="16839">MSPVVDASKLFIRGILFSSLVSVEKLSATDQDDPGSGDEDKVLVQKKREGCKNDLKNKIHEEGLNIGDEDSENHRIGAFDVEVKSLTATQNGKRSKSNAEAKEKTDPMKEEEENGNGIRLSIDESNKSKGFRPNGNRQKNIPHRAAEACVECI</sequence>
<dbReference type="PANTHER" id="PTHR34055">
    <property type="entry name" value="OS09G0491596 PROTEIN"/>
    <property type="match status" value="1"/>
</dbReference>
<dbReference type="PANTHER" id="PTHR34055:SF1">
    <property type="entry name" value="EXPRESSED PROTEIN"/>
    <property type="match status" value="1"/>
</dbReference>
<feature type="region of interest" description="Disordered" evidence="1">
    <location>
        <begin position="26"/>
        <end position="51"/>
    </location>
</feature>
<feature type="compositionally biased region" description="Basic and acidic residues" evidence="1">
    <location>
        <begin position="38"/>
        <end position="51"/>
    </location>
</feature>
<name>A0A8S0QSX5_OLEEU</name>
<organism evidence="2 3">
    <name type="scientific">Olea europaea subsp. europaea</name>
    <dbReference type="NCBI Taxonomy" id="158383"/>
    <lineage>
        <taxon>Eukaryota</taxon>
        <taxon>Viridiplantae</taxon>
        <taxon>Streptophyta</taxon>
        <taxon>Embryophyta</taxon>
        <taxon>Tracheophyta</taxon>
        <taxon>Spermatophyta</taxon>
        <taxon>Magnoliopsida</taxon>
        <taxon>eudicotyledons</taxon>
        <taxon>Gunneridae</taxon>
        <taxon>Pentapetalae</taxon>
        <taxon>asterids</taxon>
        <taxon>lamiids</taxon>
        <taxon>Lamiales</taxon>
        <taxon>Oleaceae</taxon>
        <taxon>Oleeae</taxon>
        <taxon>Olea</taxon>
    </lineage>
</organism>
<accession>A0A8S0QSX5</accession>
<feature type="region of interest" description="Disordered" evidence="1">
    <location>
        <begin position="84"/>
        <end position="145"/>
    </location>
</feature>
<evidence type="ECO:0000313" key="3">
    <source>
        <dbReference type="Proteomes" id="UP000594638"/>
    </source>
</evidence>